<keyword evidence="7" id="KW-1185">Reference proteome</keyword>
<name>A0ABT9W4Q6_9BACI</name>
<gene>
    <name evidence="6" type="ORF">J2S11_004176</name>
</gene>
<proteinExistence type="predicted"/>
<feature type="transmembrane region" description="Helical" evidence="5">
    <location>
        <begin position="95"/>
        <end position="113"/>
    </location>
</feature>
<keyword evidence="4 5" id="KW-0472">Membrane</keyword>
<dbReference type="RefSeq" id="WP_307397801.1">
    <property type="nucleotide sequence ID" value="NZ_BAAADK010000020.1"/>
</dbReference>
<keyword evidence="3 5" id="KW-1133">Transmembrane helix</keyword>
<dbReference type="EMBL" id="JAUSTY010000025">
    <property type="protein sequence ID" value="MDQ0168224.1"/>
    <property type="molecule type" value="Genomic_DNA"/>
</dbReference>
<sequence>MTISIVLQGILAFLFLTLGLQKISGNKLQVDIFKSLRLPQWFRIVTGWVQLIGVLALVIGIWLPWTAVFAGGWLGITMLVGSATHIRVRDPISKVIPSLVLAAVAITVLILNLS</sequence>
<reference evidence="6 7" key="1">
    <citation type="submission" date="2023-07" db="EMBL/GenBank/DDBJ databases">
        <title>Genomic Encyclopedia of Type Strains, Phase IV (KMG-IV): sequencing the most valuable type-strain genomes for metagenomic binning, comparative biology and taxonomic classification.</title>
        <authorList>
            <person name="Goeker M."/>
        </authorList>
    </citation>
    <scope>NUCLEOTIDE SEQUENCE [LARGE SCALE GENOMIC DNA]</scope>
    <source>
        <strain evidence="6 7">DSM 12751</strain>
    </source>
</reference>
<evidence type="ECO:0000313" key="6">
    <source>
        <dbReference type="EMBL" id="MDQ0168224.1"/>
    </source>
</evidence>
<evidence type="ECO:0000256" key="5">
    <source>
        <dbReference type="SAM" id="Phobius"/>
    </source>
</evidence>
<evidence type="ECO:0000256" key="2">
    <source>
        <dbReference type="ARBA" id="ARBA00022692"/>
    </source>
</evidence>
<evidence type="ECO:0000313" key="7">
    <source>
        <dbReference type="Proteomes" id="UP001235840"/>
    </source>
</evidence>
<comment type="caution">
    <text evidence="6">The sequence shown here is derived from an EMBL/GenBank/DDBJ whole genome shotgun (WGS) entry which is preliminary data.</text>
</comment>
<protein>
    <submittedName>
        <fullName evidence="6">Membrane protein YphA (DoxX/SURF4 family)</fullName>
    </submittedName>
</protein>
<accession>A0ABT9W4Q6</accession>
<evidence type="ECO:0000256" key="3">
    <source>
        <dbReference type="ARBA" id="ARBA00022989"/>
    </source>
</evidence>
<feature type="transmembrane region" description="Helical" evidence="5">
    <location>
        <begin position="49"/>
        <end position="74"/>
    </location>
</feature>
<organism evidence="6 7">
    <name type="scientific">Caldalkalibacillus horti</name>
    <dbReference type="NCBI Taxonomy" id="77523"/>
    <lineage>
        <taxon>Bacteria</taxon>
        <taxon>Bacillati</taxon>
        <taxon>Bacillota</taxon>
        <taxon>Bacilli</taxon>
        <taxon>Bacillales</taxon>
        <taxon>Bacillaceae</taxon>
        <taxon>Caldalkalibacillus</taxon>
    </lineage>
</organism>
<evidence type="ECO:0000256" key="1">
    <source>
        <dbReference type="ARBA" id="ARBA00004141"/>
    </source>
</evidence>
<dbReference type="Proteomes" id="UP001235840">
    <property type="component" value="Unassembled WGS sequence"/>
</dbReference>
<dbReference type="InterPro" id="IPR032808">
    <property type="entry name" value="DoxX"/>
</dbReference>
<dbReference type="Pfam" id="PF13564">
    <property type="entry name" value="DoxX_2"/>
    <property type="match status" value="1"/>
</dbReference>
<comment type="subcellular location">
    <subcellularLocation>
        <location evidence="1">Membrane</location>
        <topology evidence="1">Multi-pass membrane protein</topology>
    </subcellularLocation>
</comment>
<keyword evidence="2 5" id="KW-0812">Transmembrane</keyword>
<evidence type="ECO:0000256" key="4">
    <source>
        <dbReference type="ARBA" id="ARBA00023136"/>
    </source>
</evidence>